<sequence length="53" mass="6160">MTGRCAKLEVPIDMVNVPIKPERGMQKKIMKVYMYETPPRSGQFAQRYEEIGN</sequence>
<evidence type="ECO:0000313" key="1">
    <source>
        <dbReference type="EMBL" id="CAE7928703.1"/>
    </source>
</evidence>
<comment type="caution">
    <text evidence="1">The sequence shown here is derived from an EMBL/GenBank/DDBJ whole genome shotgun (WGS) entry which is preliminary data.</text>
</comment>
<dbReference type="EMBL" id="CAJNJA010080896">
    <property type="protein sequence ID" value="CAE7928703.1"/>
    <property type="molecule type" value="Genomic_DNA"/>
</dbReference>
<proteinExistence type="predicted"/>
<keyword evidence="2" id="KW-1185">Reference proteome</keyword>
<gene>
    <name evidence="1" type="ORF">SNEC2469_LOCUS32222</name>
</gene>
<name>A0A813BYU6_9DINO</name>
<accession>A0A813BYU6</accession>
<evidence type="ECO:0000313" key="2">
    <source>
        <dbReference type="Proteomes" id="UP000601435"/>
    </source>
</evidence>
<feature type="non-terminal residue" evidence="1">
    <location>
        <position position="1"/>
    </location>
</feature>
<protein>
    <submittedName>
        <fullName evidence="1">Uncharacterized protein</fullName>
    </submittedName>
</protein>
<reference evidence="1" key="1">
    <citation type="submission" date="2021-02" db="EMBL/GenBank/DDBJ databases">
        <authorList>
            <person name="Dougan E. K."/>
            <person name="Rhodes N."/>
            <person name="Thang M."/>
            <person name="Chan C."/>
        </authorList>
    </citation>
    <scope>NUCLEOTIDE SEQUENCE</scope>
</reference>
<dbReference type="Proteomes" id="UP000601435">
    <property type="component" value="Unassembled WGS sequence"/>
</dbReference>
<organism evidence="1 2">
    <name type="scientific">Symbiodinium necroappetens</name>
    <dbReference type="NCBI Taxonomy" id="1628268"/>
    <lineage>
        <taxon>Eukaryota</taxon>
        <taxon>Sar</taxon>
        <taxon>Alveolata</taxon>
        <taxon>Dinophyceae</taxon>
        <taxon>Suessiales</taxon>
        <taxon>Symbiodiniaceae</taxon>
        <taxon>Symbiodinium</taxon>
    </lineage>
</organism>
<dbReference type="AlphaFoldDB" id="A0A813BYU6"/>